<feature type="chain" id="PRO_5047401233" evidence="2">
    <location>
        <begin position="19"/>
        <end position="107"/>
    </location>
</feature>
<dbReference type="EMBL" id="BSOG01000004">
    <property type="protein sequence ID" value="GLR14329.1"/>
    <property type="molecule type" value="Genomic_DNA"/>
</dbReference>
<evidence type="ECO:0000256" key="2">
    <source>
        <dbReference type="SAM" id="SignalP"/>
    </source>
</evidence>
<gene>
    <name evidence="3" type="ORF">GCM10007907_31190</name>
</gene>
<keyword evidence="4" id="KW-1185">Reference proteome</keyword>
<dbReference type="RefSeq" id="WP_284197407.1">
    <property type="nucleotide sequence ID" value="NZ_BSOG01000004.1"/>
</dbReference>
<keyword evidence="2" id="KW-0732">Signal</keyword>
<protein>
    <submittedName>
        <fullName evidence="3">Uncharacterized protein</fullName>
    </submittedName>
</protein>
<comment type="caution">
    <text evidence="3">The sequence shown here is derived from an EMBL/GenBank/DDBJ whole genome shotgun (WGS) entry which is preliminary data.</text>
</comment>
<evidence type="ECO:0000313" key="4">
    <source>
        <dbReference type="Proteomes" id="UP001156706"/>
    </source>
</evidence>
<accession>A0ABQ5YK54</accession>
<proteinExistence type="predicted"/>
<feature type="signal peptide" evidence="2">
    <location>
        <begin position="1"/>
        <end position="18"/>
    </location>
</feature>
<sequence length="107" mass="11192">MKFIALIAASLLATTAFAQEAAAPAAAPATAAPAAPKHDCKAPSHPGRSASQIRMDAFNKQHKAYGECMKKYIDEQVAISNAAASTGNAAIKEYNDYVKALNEINGQ</sequence>
<reference evidence="4" key="1">
    <citation type="journal article" date="2019" name="Int. J. Syst. Evol. Microbiol.">
        <title>The Global Catalogue of Microorganisms (GCM) 10K type strain sequencing project: providing services to taxonomists for standard genome sequencing and annotation.</title>
        <authorList>
            <consortium name="The Broad Institute Genomics Platform"/>
            <consortium name="The Broad Institute Genome Sequencing Center for Infectious Disease"/>
            <person name="Wu L."/>
            <person name="Ma J."/>
        </authorList>
    </citation>
    <scope>NUCLEOTIDE SEQUENCE [LARGE SCALE GENOMIC DNA]</scope>
    <source>
        <strain evidence="4">NBRC 110044</strain>
    </source>
</reference>
<feature type="region of interest" description="Disordered" evidence="1">
    <location>
        <begin position="28"/>
        <end position="50"/>
    </location>
</feature>
<name>A0ABQ5YK54_9NEIS</name>
<evidence type="ECO:0000313" key="3">
    <source>
        <dbReference type="EMBL" id="GLR14329.1"/>
    </source>
</evidence>
<organism evidence="3 4">
    <name type="scientific">Chitinimonas prasina</name>
    <dbReference type="NCBI Taxonomy" id="1434937"/>
    <lineage>
        <taxon>Bacteria</taxon>
        <taxon>Pseudomonadati</taxon>
        <taxon>Pseudomonadota</taxon>
        <taxon>Betaproteobacteria</taxon>
        <taxon>Neisseriales</taxon>
        <taxon>Chitinibacteraceae</taxon>
        <taxon>Chitinimonas</taxon>
    </lineage>
</organism>
<evidence type="ECO:0000256" key="1">
    <source>
        <dbReference type="SAM" id="MobiDB-lite"/>
    </source>
</evidence>
<dbReference type="Proteomes" id="UP001156706">
    <property type="component" value="Unassembled WGS sequence"/>
</dbReference>